<feature type="compositionally biased region" description="Basic and acidic residues" evidence="1">
    <location>
        <begin position="73"/>
        <end position="84"/>
    </location>
</feature>
<feature type="region of interest" description="Disordered" evidence="1">
    <location>
        <begin position="73"/>
        <end position="109"/>
    </location>
</feature>
<sequence length="125" mass="13825">MRLLPSLAARNLVSLAPPFLLAGLQPQLPQHVLAARPLCLAQLLLDHRVRLGHQQQVGVQVGVVRLQQLDERGRQRRQLPREEGEGVAVGRQPPCSSHPGGARRGAQLESWRRKCEGSRNLCARS</sequence>
<proteinExistence type="predicted"/>
<keyword evidence="3" id="KW-1185">Reference proteome</keyword>
<dbReference type="RefSeq" id="XP_011395816.1">
    <property type="nucleotide sequence ID" value="XM_011397514.1"/>
</dbReference>
<protein>
    <submittedName>
        <fullName evidence="2">Uncharacterized protein</fullName>
    </submittedName>
</protein>
<evidence type="ECO:0000313" key="2">
    <source>
        <dbReference type="EMBL" id="KFM22950.1"/>
    </source>
</evidence>
<dbReference type="AlphaFoldDB" id="A0A087SB46"/>
<dbReference type="GeneID" id="23617850"/>
<accession>A0A087SB46</accession>
<dbReference type="EMBL" id="KL662084">
    <property type="protein sequence ID" value="KFM22950.1"/>
    <property type="molecule type" value="Genomic_DNA"/>
</dbReference>
<evidence type="ECO:0000256" key="1">
    <source>
        <dbReference type="SAM" id="MobiDB-lite"/>
    </source>
</evidence>
<dbReference type="KEGG" id="apro:F751_6459"/>
<gene>
    <name evidence="2" type="ORF">F751_6459</name>
</gene>
<organism evidence="2 3">
    <name type="scientific">Auxenochlorella protothecoides</name>
    <name type="common">Green microalga</name>
    <name type="synonym">Chlorella protothecoides</name>
    <dbReference type="NCBI Taxonomy" id="3075"/>
    <lineage>
        <taxon>Eukaryota</taxon>
        <taxon>Viridiplantae</taxon>
        <taxon>Chlorophyta</taxon>
        <taxon>core chlorophytes</taxon>
        <taxon>Trebouxiophyceae</taxon>
        <taxon>Chlorellales</taxon>
        <taxon>Chlorellaceae</taxon>
        <taxon>Auxenochlorella</taxon>
    </lineage>
</organism>
<evidence type="ECO:0000313" key="3">
    <source>
        <dbReference type="Proteomes" id="UP000028924"/>
    </source>
</evidence>
<reference evidence="2 3" key="1">
    <citation type="journal article" date="2014" name="BMC Genomics">
        <title>Oil accumulation mechanisms of the oleaginous microalga Chlorella protothecoides revealed through its genome, transcriptomes, and proteomes.</title>
        <authorList>
            <person name="Gao C."/>
            <person name="Wang Y."/>
            <person name="Shen Y."/>
            <person name="Yan D."/>
            <person name="He X."/>
            <person name="Dai J."/>
            <person name="Wu Q."/>
        </authorList>
    </citation>
    <scope>NUCLEOTIDE SEQUENCE [LARGE SCALE GENOMIC DNA]</scope>
    <source>
        <strain evidence="2 3">0710</strain>
    </source>
</reference>
<dbReference type="Proteomes" id="UP000028924">
    <property type="component" value="Unassembled WGS sequence"/>
</dbReference>
<name>A0A087SB46_AUXPR</name>